<evidence type="ECO:0000256" key="1">
    <source>
        <dbReference type="ARBA" id="ARBA00004123"/>
    </source>
</evidence>
<evidence type="ECO:0000256" key="2">
    <source>
        <dbReference type="ARBA" id="ARBA00023015"/>
    </source>
</evidence>
<dbReference type="Proteomes" id="UP000827889">
    <property type="component" value="Chromosome 10"/>
</dbReference>
<dbReference type="Gene3D" id="4.10.280.10">
    <property type="entry name" value="Helix-loop-helix DNA-binding domain"/>
    <property type="match status" value="1"/>
</dbReference>
<dbReference type="PROSITE" id="PS50888">
    <property type="entry name" value="BHLH"/>
    <property type="match status" value="1"/>
</dbReference>
<keyword evidence="7" id="KW-1185">Reference proteome</keyword>
<dbReference type="InterPro" id="IPR047265">
    <property type="entry name" value="PIF1-like_bHLH"/>
</dbReference>
<feature type="domain" description="BHLH" evidence="6">
    <location>
        <begin position="350"/>
        <end position="399"/>
    </location>
</feature>
<dbReference type="PANTHER" id="PTHR46807:SF1">
    <property type="entry name" value="TRANSCRIPTION FACTOR PIF3"/>
    <property type="match status" value="1"/>
</dbReference>
<feature type="region of interest" description="Disordered" evidence="5">
    <location>
        <begin position="151"/>
        <end position="309"/>
    </location>
</feature>
<evidence type="ECO:0000256" key="5">
    <source>
        <dbReference type="SAM" id="MobiDB-lite"/>
    </source>
</evidence>
<keyword evidence="4" id="KW-0539">Nucleus</keyword>
<feature type="compositionally biased region" description="Polar residues" evidence="5">
    <location>
        <begin position="347"/>
        <end position="356"/>
    </location>
</feature>
<accession>A0A8B8PY22</accession>
<keyword evidence="3" id="KW-0804">Transcription</keyword>
<dbReference type="Pfam" id="PF00010">
    <property type="entry name" value="HLH"/>
    <property type="match status" value="1"/>
</dbReference>
<dbReference type="InterPro" id="IPR044273">
    <property type="entry name" value="PIF3-like"/>
</dbReference>
<evidence type="ECO:0000256" key="3">
    <source>
        <dbReference type="ARBA" id="ARBA00023163"/>
    </source>
</evidence>
<dbReference type="RefSeq" id="XP_030539701.2">
    <property type="nucleotide sequence ID" value="XM_030683841.2"/>
</dbReference>
<evidence type="ECO:0000313" key="7">
    <source>
        <dbReference type="Proteomes" id="UP000827889"/>
    </source>
</evidence>
<keyword evidence="2" id="KW-0805">Transcription regulation</keyword>
<feature type="compositionally biased region" description="Low complexity" evidence="5">
    <location>
        <begin position="279"/>
        <end position="291"/>
    </location>
</feature>
<proteinExistence type="predicted"/>
<evidence type="ECO:0000256" key="4">
    <source>
        <dbReference type="ARBA" id="ARBA00023242"/>
    </source>
</evidence>
<feature type="compositionally biased region" description="Polar residues" evidence="5">
    <location>
        <begin position="154"/>
        <end position="177"/>
    </location>
</feature>
<comment type="subcellular location">
    <subcellularLocation>
        <location evidence="1">Nucleus</location>
    </subcellularLocation>
</comment>
<evidence type="ECO:0000259" key="6">
    <source>
        <dbReference type="PROSITE" id="PS50888"/>
    </source>
</evidence>
<dbReference type="InterPro" id="IPR036638">
    <property type="entry name" value="HLH_DNA-bd_sf"/>
</dbReference>
<dbReference type="GeneID" id="115747619"/>
<dbReference type="CDD" id="cd11445">
    <property type="entry name" value="bHLH_AtPIF_like"/>
    <property type="match status" value="1"/>
</dbReference>
<feature type="compositionally biased region" description="Basic and acidic residues" evidence="5">
    <location>
        <begin position="201"/>
        <end position="218"/>
    </location>
</feature>
<reference evidence="8" key="1">
    <citation type="submission" date="2025-08" db="UniProtKB">
        <authorList>
            <consortium name="RefSeq"/>
        </authorList>
    </citation>
    <scope>IDENTIFICATION</scope>
    <source>
        <tissue evidence="8">Leaf</tissue>
    </source>
</reference>
<organism evidence="7 8">
    <name type="scientific">Rhodamnia argentea</name>
    <dbReference type="NCBI Taxonomy" id="178133"/>
    <lineage>
        <taxon>Eukaryota</taxon>
        <taxon>Viridiplantae</taxon>
        <taxon>Streptophyta</taxon>
        <taxon>Embryophyta</taxon>
        <taxon>Tracheophyta</taxon>
        <taxon>Spermatophyta</taxon>
        <taxon>Magnoliopsida</taxon>
        <taxon>eudicotyledons</taxon>
        <taxon>Gunneridae</taxon>
        <taxon>Pentapetalae</taxon>
        <taxon>rosids</taxon>
        <taxon>malvids</taxon>
        <taxon>Myrtales</taxon>
        <taxon>Myrtaceae</taxon>
        <taxon>Myrtoideae</taxon>
        <taxon>Myrteae</taxon>
        <taxon>Australasian group</taxon>
        <taxon>Rhodamnia</taxon>
    </lineage>
</organism>
<gene>
    <name evidence="8" type="primary">LOC115747619</name>
</gene>
<dbReference type="GO" id="GO:0010017">
    <property type="term" value="P:red or far-red light signaling pathway"/>
    <property type="evidence" value="ECO:0007669"/>
    <property type="project" value="UniProtKB-ARBA"/>
</dbReference>
<dbReference type="GO" id="GO:0005634">
    <property type="term" value="C:nucleus"/>
    <property type="evidence" value="ECO:0007669"/>
    <property type="project" value="UniProtKB-SubCell"/>
</dbReference>
<name>A0A8B8PY22_9MYRT</name>
<protein>
    <submittedName>
        <fullName evidence="8">Transcription factor PHYTOCHROME INTERACTING FACTOR-LIKE 15-like</fullName>
    </submittedName>
</protein>
<sequence>MVAGFCGEGGLVSKSVVIVEVVEDEMGDLLASGSGDPNPDMLAPWPPSLPPLPCVAPFGRSTSTGTRRLAHLAAASMPGPEFVELVWENGRIAMRGGTPPSRCVVSGRSGDGQVASKATETCNGGRHWPCQSPMQQGRDLAQFVGSGLCPDPHLSSSRATAPRESNSLSKPGSTNFSLFLRPPGVLRADDRRATELPVRSPADEHLPSADAKTDRRAGIGDARQAPLTEPAAAFGRRTDFPDDTSGKTFPDEHSQVLGGKNCTRGSRKPNDQCRDPSSTAAAKAVGKTTAGERQPRDPTPAASSSVCSREASNYLAGTLKRMHEDSESIYPGEDEDDETEDGKRNMPTRSRTSVHNLSERRRGDRINKRMRALQELLPNCDKVDKASVLDEVIEYLKTLQRQLQIMSSTGSPLFMSPMMLPTGVHNVHAPHMNQFPLGMGMRIGAGANCSAFQFPIPPISGASALPRSNGTGIPMFGVQPYPYMPFIPTLTPSIPAVDVSGGNTAVDHGEFTAPSGNSDVIQNKEFSEARGHFQCAGEYLSRGIDPVDNVLTPSQQQWTCRK</sequence>
<evidence type="ECO:0000313" key="8">
    <source>
        <dbReference type="RefSeq" id="XP_030539701.2"/>
    </source>
</evidence>
<dbReference type="SUPFAM" id="SSF47459">
    <property type="entry name" value="HLH, helix-loop-helix DNA-binding domain"/>
    <property type="match status" value="1"/>
</dbReference>
<dbReference type="SMART" id="SM00353">
    <property type="entry name" value="HLH"/>
    <property type="match status" value="1"/>
</dbReference>
<dbReference type="GO" id="GO:0046983">
    <property type="term" value="F:protein dimerization activity"/>
    <property type="evidence" value="ECO:0007669"/>
    <property type="project" value="InterPro"/>
</dbReference>
<dbReference type="PANTHER" id="PTHR46807">
    <property type="entry name" value="TRANSCRIPTION FACTOR PIF3"/>
    <property type="match status" value="1"/>
</dbReference>
<dbReference type="AlphaFoldDB" id="A0A8B8PY22"/>
<dbReference type="InterPro" id="IPR011598">
    <property type="entry name" value="bHLH_dom"/>
</dbReference>
<dbReference type="GO" id="GO:0003700">
    <property type="term" value="F:DNA-binding transcription factor activity"/>
    <property type="evidence" value="ECO:0007669"/>
    <property type="project" value="InterPro"/>
</dbReference>
<dbReference type="KEGG" id="rarg:115747619"/>
<feature type="region of interest" description="Disordered" evidence="5">
    <location>
        <begin position="321"/>
        <end position="365"/>
    </location>
</feature>